<accession>A0A410X2G7</accession>
<name>A0A410X2G7_9BACL</name>
<feature type="transmembrane region" description="Helical" evidence="1">
    <location>
        <begin position="41"/>
        <end position="61"/>
    </location>
</feature>
<evidence type="ECO:0000313" key="4">
    <source>
        <dbReference type="Proteomes" id="UP000288943"/>
    </source>
</evidence>
<reference evidence="2 5" key="2">
    <citation type="submission" date="2022-05" db="EMBL/GenBank/DDBJ databases">
        <title>Genome Sequencing of Bee-Associated Microbes.</title>
        <authorList>
            <person name="Dunlap C."/>
        </authorList>
    </citation>
    <scope>NUCLEOTIDE SEQUENCE [LARGE SCALE GENOMIC DNA]</scope>
    <source>
        <strain evidence="2 5">NRRL B-23120</strain>
    </source>
</reference>
<dbReference type="Proteomes" id="UP001527202">
    <property type="component" value="Unassembled WGS sequence"/>
</dbReference>
<organism evidence="3 4">
    <name type="scientific">Paenibacillus chitinolyticus</name>
    <dbReference type="NCBI Taxonomy" id="79263"/>
    <lineage>
        <taxon>Bacteria</taxon>
        <taxon>Bacillati</taxon>
        <taxon>Bacillota</taxon>
        <taxon>Bacilli</taxon>
        <taxon>Bacillales</taxon>
        <taxon>Paenibacillaceae</taxon>
        <taxon>Paenibacillus</taxon>
    </lineage>
</organism>
<reference evidence="3 4" key="1">
    <citation type="submission" date="2018-01" db="EMBL/GenBank/DDBJ databases">
        <title>The whole genome sequencing and assembly of Paenibacillus chitinolyticus KCCM 41400 strain.</title>
        <authorList>
            <person name="Kim J.-Y."/>
            <person name="Park M.-K."/>
            <person name="Lee Y.-J."/>
            <person name="Yi H."/>
            <person name="Bahn Y.-S."/>
            <person name="Kim J.F."/>
            <person name="Lee D.-W."/>
        </authorList>
    </citation>
    <scope>NUCLEOTIDE SEQUENCE [LARGE SCALE GENOMIC DNA]</scope>
    <source>
        <strain evidence="3 4">KCCM 41400</strain>
    </source>
</reference>
<dbReference type="OrthoDB" id="2662882at2"/>
<keyword evidence="1" id="KW-0812">Transmembrane</keyword>
<dbReference type="AlphaFoldDB" id="A0A410X2G7"/>
<evidence type="ECO:0000313" key="3">
    <source>
        <dbReference type="EMBL" id="QAV20810.1"/>
    </source>
</evidence>
<feature type="transmembrane region" description="Helical" evidence="1">
    <location>
        <begin position="12"/>
        <end position="29"/>
    </location>
</feature>
<dbReference type="EMBL" id="CP026520">
    <property type="protein sequence ID" value="QAV20810.1"/>
    <property type="molecule type" value="Genomic_DNA"/>
</dbReference>
<dbReference type="KEGG" id="pchi:PC41400_25245"/>
<dbReference type="EMBL" id="JAMDMJ010000020">
    <property type="protein sequence ID" value="MCY9597344.1"/>
    <property type="molecule type" value="Genomic_DNA"/>
</dbReference>
<proteinExistence type="predicted"/>
<dbReference type="GeneID" id="95378101"/>
<protein>
    <submittedName>
        <fullName evidence="3">Uncharacterized protein</fullName>
    </submittedName>
</protein>
<evidence type="ECO:0000256" key="1">
    <source>
        <dbReference type="SAM" id="Phobius"/>
    </source>
</evidence>
<dbReference type="Proteomes" id="UP000288943">
    <property type="component" value="Chromosome"/>
</dbReference>
<evidence type="ECO:0000313" key="5">
    <source>
        <dbReference type="Proteomes" id="UP001527202"/>
    </source>
</evidence>
<sequence>MKTIEIRNPLLPLLAGSAFSAFMFATLMIQNWDLSDLLKPLTVLGLLLALFTAGYVLFDLIESRHVEFEGRVTDYNNGRLSLKTREGKVKRYRLPTREIQPGESGELLEAGNQVKATVTKRTGQLLTLEVLSG</sequence>
<keyword evidence="5" id="KW-1185">Reference proteome</keyword>
<keyword evidence="1" id="KW-1133">Transmembrane helix</keyword>
<keyword evidence="1" id="KW-0472">Membrane</keyword>
<evidence type="ECO:0000313" key="2">
    <source>
        <dbReference type="EMBL" id="MCY9597344.1"/>
    </source>
</evidence>
<dbReference type="RefSeq" id="WP_042233354.1">
    <property type="nucleotide sequence ID" value="NZ_CP026520.1"/>
</dbReference>
<gene>
    <name evidence="2" type="ORF">M5X16_16405</name>
    <name evidence="3" type="ORF">PC41400_25245</name>
</gene>